<feature type="binding site" evidence="5">
    <location>
        <begin position="277"/>
        <end position="280"/>
    </location>
    <ligand>
        <name>pyridoxal 5'-phosphate</name>
        <dbReference type="ChEBI" id="CHEBI:597326"/>
    </ligand>
</feature>
<reference evidence="10" key="1">
    <citation type="submission" date="2021-04" db="EMBL/GenBank/DDBJ databases">
        <authorList>
            <person name="Postec A."/>
        </authorList>
    </citation>
    <scope>NUCLEOTIDE SEQUENCE</scope>
    <source>
        <strain evidence="10">F1F22</strain>
    </source>
</reference>
<dbReference type="RefSeq" id="WP_271435058.1">
    <property type="nucleotide sequence ID" value="NZ_CP073355.1"/>
</dbReference>
<dbReference type="InterPro" id="IPR022644">
    <property type="entry name" value="De-COase2_N"/>
</dbReference>
<dbReference type="InterPro" id="IPR029066">
    <property type="entry name" value="PLP-binding_barrel"/>
</dbReference>
<organism evidence="10 11">
    <name type="scientific">Thermospira aquatica</name>
    <dbReference type="NCBI Taxonomy" id="2828656"/>
    <lineage>
        <taxon>Bacteria</taxon>
        <taxon>Pseudomonadati</taxon>
        <taxon>Spirochaetota</taxon>
        <taxon>Spirochaetia</taxon>
        <taxon>Brevinematales</taxon>
        <taxon>Thermospiraceae</taxon>
        <taxon>Thermospira</taxon>
    </lineage>
</organism>
<evidence type="ECO:0000259" key="9">
    <source>
        <dbReference type="Pfam" id="PF02784"/>
    </source>
</evidence>
<comment type="catalytic activity">
    <reaction evidence="5 8">
        <text>meso-2,6-diaminopimelate + H(+) = L-lysine + CO2</text>
        <dbReference type="Rhea" id="RHEA:15101"/>
        <dbReference type="ChEBI" id="CHEBI:15378"/>
        <dbReference type="ChEBI" id="CHEBI:16526"/>
        <dbReference type="ChEBI" id="CHEBI:32551"/>
        <dbReference type="ChEBI" id="CHEBI:57791"/>
        <dbReference type="EC" id="4.1.1.20"/>
    </reaction>
</comment>
<name>A0AAX3BCP3_9SPIR</name>
<feature type="binding site" evidence="5">
    <location>
        <position position="381"/>
    </location>
    <ligand>
        <name>pyridoxal 5'-phosphate</name>
        <dbReference type="ChEBI" id="CHEBI:597326"/>
    </ligand>
</feature>
<evidence type="ECO:0000256" key="7">
    <source>
        <dbReference type="PIRSR" id="PIRSR600183-50"/>
    </source>
</evidence>
<dbReference type="GO" id="GO:0009089">
    <property type="term" value="P:lysine biosynthetic process via diaminopimelate"/>
    <property type="evidence" value="ECO:0007669"/>
    <property type="project" value="UniProtKB-UniRule"/>
</dbReference>
<feature type="binding site" evidence="5">
    <location>
        <position position="236"/>
    </location>
    <ligand>
        <name>pyridoxal 5'-phosphate</name>
        <dbReference type="ChEBI" id="CHEBI:597326"/>
    </ligand>
</feature>
<feature type="binding site" evidence="5">
    <location>
        <position position="347"/>
    </location>
    <ligand>
        <name>substrate</name>
    </ligand>
</feature>
<feature type="active site" description="Proton donor" evidence="7">
    <location>
        <position position="346"/>
    </location>
</feature>
<dbReference type="EMBL" id="CP073355">
    <property type="protein sequence ID" value="URA09926.1"/>
    <property type="molecule type" value="Genomic_DNA"/>
</dbReference>
<comment type="function">
    <text evidence="5">Specifically catalyzes the decarboxylation of meso-diaminopimelate (meso-DAP) to L-lysine.</text>
</comment>
<evidence type="ECO:0000256" key="6">
    <source>
        <dbReference type="NCBIfam" id="TIGR01048"/>
    </source>
</evidence>
<dbReference type="InterPro" id="IPR002986">
    <property type="entry name" value="DAP_deCOOHase_LysA"/>
</dbReference>
<dbReference type="PANTHER" id="PTHR43727">
    <property type="entry name" value="DIAMINOPIMELATE DECARBOXYLASE"/>
    <property type="match status" value="1"/>
</dbReference>
<feature type="binding site" evidence="5">
    <location>
        <position position="316"/>
    </location>
    <ligand>
        <name>substrate</name>
    </ligand>
</feature>
<evidence type="ECO:0000256" key="3">
    <source>
        <dbReference type="ARBA" id="ARBA00022898"/>
    </source>
</evidence>
<dbReference type="SUPFAM" id="SSF50621">
    <property type="entry name" value="Alanine racemase C-terminal domain-like"/>
    <property type="match status" value="1"/>
</dbReference>
<dbReference type="InterPro" id="IPR022653">
    <property type="entry name" value="De-COase2_pyr-phos_BS"/>
</dbReference>
<dbReference type="PANTHER" id="PTHR43727:SF2">
    <property type="entry name" value="GROUP IV DECARBOXYLASE"/>
    <property type="match status" value="1"/>
</dbReference>
<feature type="modified residue" description="N6-(pyridoxal phosphate)lysine" evidence="5 7">
    <location>
        <position position="61"/>
    </location>
</feature>
<dbReference type="KEGG" id="taqu:KDW03_10665"/>
<evidence type="ECO:0000313" key="10">
    <source>
        <dbReference type="EMBL" id="URA09926.1"/>
    </source>
</evidence>
<evidence type="ECO:0000256" key="4">
    <source>
        <dbReference type="ARBA" id="ARBA00023239"/>
    </source>
</evidence>
<comment type="subunit">
    <text evidence="5">Homodimer.</text>
</comment>
<dbReference type="Pfam" id="PF02784">
    <property type="entry name" value="Orn_Arg_deC_N"/>
    <property type="match status" value="1"/>
</dbReference>
<feature type="binding site" evidence="5">
    <location>
        <position position="280"/>
    </location>
    <ligand>
        <name>substrate</name>
    </ligand>
</feature>
<keyword evidence="11" id="KW-1185">Reference proteome</keyword>
<evidence type="ECO:0000256" key="2">
    <source>
        <dbReference type="ARBA" id="ARBA00022793"/>
    </source>
</evidence>
<protein>
    <recommendedName>
        <fullName evidence="5 6">Diaminopimelate decarboxylase</fullName>
        <shortName evidence="5">DAP decarboxylase</shortName>
        <shortName evidence="5">DAPDC</shortName>
        <ecNumber evidence="5 6">4.1.1.20</ecNumber>
    </recommendedName>
</protein>
<dbReference type="PRINTS" id="PR01179">
    <property type="entry name" value="ODADCRBXLASE"/>
</dbReference>
<keyword evidence="2 5" id="KW-0210">Decarboxylase</keyword>
<keyword evidence="4 5" id="KW-0456">Lyase</keyword>
<accession>A0AAX3BCP3</accession>
<reference evidence="10" key="2">
    <citation type="submission" date="2022-06" db="EMBL/GenBank/DDBJ databases">
        <title>Thermospira aquatica gen. nov., sp. nov.</title>
        <authorList>
            <person name="Ben Ali Gam Z."/>
            <person name="Labat M."/>
        </authorList>
    </citation>
    <scope>NUCLEOTIDE SEQUENCE</scope>
    <source>
        <strain evidence="10">F1F22</strain>
    </source>
</reference>
<dbReference type="SUPFAM" id="SSF51419">
    <property type="entry name" value="PLP-binding barrel"/>
    <property type="match status" value="1"/>
</dbReference>
<dbReference type="PRINTS" id="PR01181">
    <property type="entry name" value="DAPDCRBXLASE"/>
</dbReference>
<dbReference type="Gene3D" id="2.40.37.10">
    <property type="entry name" value="Lyase, Ornithine Decarboxylase, Chain A, domain 1"/>
    <property type="match status" value="1"/>
</dbReference>
<feature type="binding site" evidence="5">
    <location>
        <position position="381"/>
    </location>
    <ligand>
        <name>substrate</name>
    </ligand>
</feature>
<sequence length="422" mass="47649">MIQPYQIENNQLTIGGVKVCELIGEFGSPLYVYHADVIRDRYNTLFHAIPYPHKRIHYAMKANSNLRILKMLLEMGACIDAVSLNEVRLALHAGFPAERILFTGINTKTEELHWLVSQNIRVNIGSLHMLQKYASLFPGSEVSIRINPDFGGGHHSHVITGGRESKFGIFYSQDSHYNQIPQAKNIIENAHLKLVGIHAHIGSGILEEGKFIDLVSLILSIAKQFPDLEFVDFGGGFGIPYRPEEKPFQFDLFADHLKNTMEKFTREYGKEITIAFEPGRFIVAEAGILLTTVTDIKHTPKYTFVGVDSGFNHLIRPMAYGSYHPIFNAFRVQGEQQEVVIAGYLCESGDLFTRDENGPKTRLITTPLEGDVLAILNAGAYGFSMSSNYNMHPRPAEVLIENNTARLIRRRETFEDMIRFFV</sequence>
<proteinExistence type="inferred from homology"/>
<dbReference type="EC" id="4.1.1.20" evidence="5 6"/>
<evidence type="ECO:0000256" key="1">
    <source>
        <dbReference type="ARBA" id="ARBA00001933"/>
    </source>
</evidence>
<keyword evidence="5" id="KW-0028">Amino-acid biosynthesis</keyword>
<comment type="cofactor">
    <cofactor evidence="1 5 7 8">
        <name>pyridoxal 5'-phosphate</name>
        <dbReference type="ChEBI" id="CHEBI:597326"/>
    </cofactor>
</comment>
<comment type="pathway">
    <text evidence="5 8">Amino-acid biosynthesis; L-lysine biosynthesis via DAP pathway; L-lysine from DL-2,6-diaminopimelate: step 1/1.</text>
</comment>
<feature type="binding site" evidence="5">
    <location>
        <position position="320"/>
    </location>
    <ligand>
        <name>substrate</name>
    </ligand>
</feature>
<comment type="similarity">
    <text evidence="5">Belongs to the Orn/Lys/Arg decarboxylase class-II family. LysA subfamily.</text>
</comment>
<gene>
    <name evidence="5 10" type="primary">lysA</name>
    <name evidence="10" type="ORF">KDW03_10665</name>
</gene>
<keyword evidence="5 8" id="KW-0457">Lysine biosynthesis</keyword>
<dbReference type="GO" id="GO:0008836">
    <property type="term" value="F:diaminopimelate decarboxylase activity"/>
    <property type="evidence" value="ECO:0007669"/>
    <property type="project" value="UniProtKB-UniRule"/>
</dbReference>
<feature type="domain" description="Orn/DAP/Arg decarboxylase 2 N-terminal" evidence="9">
    <location>
        <begin position="38"/>
        <end position="284"/>
    </location>
</feature>
<evidence type="ECO:0000256" key="5">
    <source>
        <dbReference type="HAMAP-Rule" id="MF_02120"/>
    </source>
</evidence>
<dbReference type="NCBIfam" id="TIGR01048">
    <property type="entry name" value="lysA"/>
    <property type="match status" value="1"/>
</dbReference>
<keyword evidence="3 5" id="KW-0663">Pyridoxal phosphate</keyword>
<dbReference type="PROSITE" id="PS00878">
    <property type="entry name" value="ODR_DC_2_1"/>
    <property type="match status" value="1"/>
</dbReference>
<dbReference type="InterPro" id="IPR000183">
    <property type="entry name" value="Orn/DAP/Arg_de-COase"/>
</dbReference>
<dbReference type="GO" id="GO:0030170">
    <property type="term" value="F:pyridoxal phosphate binding"/>
    <property type="evidence" value="ECO:0007669"/>
    <property type="project" value="UniProtKB-UniRule"/>
</dbReference>
<dbReference type="FunFam" id="3.20.20.10:FF:000003">
    <property type="entry name" value="Diaminopimelate decarboxylase"/>
    <property type="match status" value="1"/>
</dbReference>
<evidence type="ECO:0000313" key="11">
    <source>
        <dbReference type="Proteomes" id="UP001056539"/>
    </source>
</evidence>
<dbReference type="HAMAP" id="MF_02120">
    <property type="entry name" value="LysA"/>
    <property type="match status" value="1"/>
</dbReference>
<dbReference type="Gene3D" id="3.20.20.10">
    <property type="entry name" value="Alanine racemase"/>
    <property type="match status" value="1"/>
</dbReference>
<dbReference type="CDD" id="cd06828">
    <property type="entry name" value="PLPDE_III_DapDC"/>
    <property type="match status" value="1"/>
</dbReference>
<dbReference type="InterPro" id="IPR009006">
    <property type="entry name" value="Ala_racemase/Decarboxylase_C"/>
</dbReference>
<evidence type="ECO:0000256" key="8">
    <source>
        <dbReference type="RuleBase" id="RU003738"/>
    </source>
</evidence>
<dbReference type="AlphaFoldDB" id="A0AAX3BCP3"/>
<dbReference type="Proteomes" id="UP001056539">
    <property type="component" value="Chromosome"/>
</dbReference>